<keyword evidence="5" id="KW-1185">Reference proteome</keyword>
<feature type="region of interest" description="Disordered" evidence="1">
    <location>
        <begin position="196"/>
        <end position="235"/>
    </location>
</feature>
<proteinExistence type="predicted"/>
<feature type="transmembrane region" description="Helical" evidence="2">
    <location>
        <begin position="669"/>
        <end position="693"/>
    </location>
</feature>
<feature type="domain" description="GPR180/TMEM145 transmembrane" evidence="3">
    <location>
        <begin position="608"/>
        <end position="815"/>
    </location>
</feature>
<evidence type="ECO:0000313" key="4">
    <source>
        <dbReference type="EMBL" id="OLP86696.1"/>
    </source>
</evidence>
<dbReference type="PANTHER" id="PTHR23252">
    <property type="entry name" value="INTIMAL THICKNESS RECEPTOR-RELATED"/>
    <property type="match status" value="1"/>
</dbReference>
<evidence type="ECO:0000256" key="2">
    <source>
        <dbReference type="SAM" id="Phobius"/>
    </source>
</evidence>
<dbReference type="Proteomes" id="UP000186817">
    <property type="component" value="Unassembled WGS sequence"/>
</dbReference>
<feature type="transmembrane region" description="Helical" evidence="2">
    <location>
        <begin position="596"/>
        <end position="616"/>
    </location>
</feature>
<comment type="caution">
    <text evidence="4">The sequence shown here is derived from an EMBL/GenBank/DDBJ whole genome shotgun (WGS) entry which is preliminary data.</text>
</comment>
<keyword evidence="2" id="KW-0472">Membrane</keyword>
<name>A0A1Q9CUU8_SYMMI</name>
<evidence type="ECO:0000256" key="1">
    <source>
        <dbReference type="SAM" id="MobiDB-lite"/>
    </source>
</evidence>
<dbReference type="InterPro" id="IPR047831">
    <property type="entry name" value="GPR180/TMEM145"/>
</dbReference>
<protein>
    <submittedName>
        <fullName evidence="4">Integral membrane protein</fullName>
    </submittedName>
</protein>
<dbReference type="GO" id="GO:0019236">
    <property type="term" value="P:response to pheromone"/>
    <property type="evidence" value="ECO:0007669"/>
    <property type="project" value="InterPro"/>
</dbReference>
<feature type="region of interest" description="Disordered" evidence="1">
    <location>
        <begin position="838"/>
        <end position="864"/>
    </location>
</feature>
<dbReference type="GO" id="GO:0007186">
    <property type="term" value="P:G protein-coupled receptor signaling pathway"/>
    <property type="evidence" value="ECO:0007669"/>
    <property type="project" value="InterPro"/>
</dbReference>
<feature type="compositionally biased region" description="Polar residues" evidence="1">
    <location>
        <begin position="204"/>
        <end position="214"/>
    </location>
</feature>
<feature type="transmembrane region" description="Helical" evidence="2">
    <location>
        <begin position="705"/>
        <end position="723"/>
    </location>
</feature>
<accession>A0A1Q9CUU8</accession>
<dbReference type="EMBL" id="LSRX01000903">
    <property type="protein sequence ID" value="OLP86696.1"/>
    <property type="molecule type" value="Genomic_DNA"/>
</dbReference>
<feature type="transmembrane region" description="Helical" evidence="2">
    <location>
        <begin position="776"/>
        <end position="798"/>
    </location>
</feature>
<evidence type="ECO:0000259" key="3">
    <source>
        <dbReference type="Pfam" id="PF10192"/>
    </source>
</evidence>
<sequence length="864" mass="97074">MVIRVPRNLNFLSASRVGDDANNSFCTPGTVVNALHVEVEENHHVVAVQLNHLGEAVACLQQRAMDWAGALRAGLCLLAWIPLEAKLQVAQLQLGGVQRWGFMSKFGYAPGNGTYRLRVRVPSQTRRPDGNITLRFESYLDELTAAPSSSVSENRTRRHGKGKGAKKSHDHNDNDDDDDGHVESDFEQLPSMVAAVAGAEPPESSESAALQASPSLPVPAEPSVSPNGQRPPKEFAVLPGECAMRQRTKQQMHFDHVHKTNSWGSDSRITTSGTGSDQKGAYDWVYHINLFILQYNIQTVADLPCGDVAWQFSVPGINKAKAYFGGDISASVARRNAEQYTSHMNKIFRHWDLIECGVPQCCRGSSCAPFDLVITRDAIQHMTVFDGLLAVKSIVHSGAKYFAVSSYLPGTVDRKWKSLGLSSQRAPGQPMGLRREDDYIRECQTSDELKRKFCKPGQRTEETGWWYPNVMRCFPFNFPPPIVDRPSHETFKIENDHLQIYRVDDLKSVDWNEVLQIEDPCLRTRKSRKTWNLNVPADGQWSDPWNGQVRNTVRSHVWYFVLLHCGEKLKDHSVRFEYEMRHLNEGDSHFTIEKQWTLPANVLSLLCFLAFSIFFARRCISEMRGVGRLHPVIQGLVAVVGLELLAQSLHALHLWRYGYDGKGLRLLEIVAELLFVLSQLVQSALLLLIGYGYTLLPVDIAPDMVVLAFGIGAALHILLGLLIKGEDDADKFHDYESLAGKMLLALRLMLFVGFLWALSGTMQGAPFRIRRFLTKFGFIGTLYFVGPPIVVLLVSFFAPYWRPPILTSCLMLLQISTAWWLNHLFLSRGEFFEVSELNSSSLPGGTPRSKSPRSSPRYDRDKHD</sequence>
<feature type="region of interest" description="Disordered" evidence="1">
    <location>
        <begin position="145"/>
        <end position="184"/>
    </location>
</feature>
<gene>
    <name evidence="4" type="primary">gpr180</name>
    <name evidence="4" type="ORF">AK812_SmicGene32150</name>
</gene>
<dbReference type="OrthoDB" id="429400at2759"/>
<keyword evidence="2" id="KW-1133">Transmembrane helix</keyword>
<reference evidence="4 5" key="1">
    <citation type="submission" date="2016-02" db="EMBL/GenBank/DDBJ databases">
        <title>Genome analysis of coral dinoflagellate symbionts highlights evolutionary adaptations to a symbiotic lifestyle.</title>
        <authorList>
            <person name="Aranda M."/>
            <person name="Li Y."/>
            <person name="Liew Y.J."/>
            <person name="Baumgarten S."/>
            <person name="Simakov O."/>
            <person name="Wilson M."/>
            <person name="Piel J."/>
            <person name="Ashoor H."/>
            <person name="Bougouffa S."/>
            <person name="Bajic V.B."/>
            <person name="Ryu T."/>
            <person name="Ravasi T."/>
            <person name="Bayer T."/>
            <person name="Micklem G."/>
            <person name="Kim H."/>
            <person name="Bhak J."/>
            <person name="Lajeunesse T.C."/>
            <person name="Voolstra C.R."/>
        </authorList>
    </citation>
    <scope>NUCLEOTIDE SEQUENCE [LARGE SCALE GENOMIC DNA]</scope>
    <source>
        <strain evidence="4 5">CCMP2467</strain>
    </source>
</reference>
<dbReference type="AlphaFoldDB" id="A0A1Q9CUU8"/>
<evidence type="ECO:0000313" key="5">
    <source>
        <dbReference type="Proteomes" id="UP000186817"/>
    </source>
</evidence>
<dbReference type="InterPro" id="IPR019336">
    <property type="entry name" value="GPR180/TMEM145_TM"/>
</dbReference>
<dbReference type="Pfam" id="PF10192">
    <property type="entry name" value="GPR180-TMEM145_TM"/>
    <property type="match status" value="1"/>
</dbReference>
<feature type="compositionally biased region" description="Basic residues" evidence="1">
    <location>
        <begin position="156"/>
        <end position="169"/>
    </location>
</feature>
<organism evidence="4 5">
    <name type="scientific">Symbiodinium microadriaticum</name>
    <name type="common">Dinoflagellate</name>
    <name type="synonym">Zooxanthella microadriatica</name>
    <dbReference type="NCBI Taxonomy" id="2951"/>
    <lineage>
        <taxon>Eukaryota</taxon>
        <taxon>Sar</taxon>
        <taxon>Alveolata</taxon>
        <taxon>Dinophyceae</taxon>
        <taxon>Suessiales</taxon>
        <taxon>Symbiodiniaceae</taxon>
        <taxon>Symbiodinium</taxon>
    </lineage>
</organism>
<dbReference type="PANTHER" id="PTHR23252:SF24">
    <property type="entry name" value="TRANSMEMBRANE PROTEIN 145"/>
    <property type="match status" value="1"/>
</dbReference>
<feature type="transmembrane region" description="Helical" evidence="2">
    <location>
        <begin position="804"/>
        <end position="821"/>
    </location>
</feature>
<feature type="transmembrane region" description="Helical" evidence="2">
    <location>
        <begin position="628"/>
        <end position="649"/>
    </location>
</feature>
<keyword evidence="2" id="KW-0812">Transmembrane</keyword>
<feature type="transmembrane region" description="Helical" evidence="2">
    <location>
        <begin position="743"/>
        <end position="764"/>
    </location>
</feature>